<dbReference type="InterPro" id="IPR003959">
    <property type="entry name" value="ATPase_AAA_core"/>
</dbReference>
<evidence type="ECO:0000256" key="13">
    <source>
        <dbReference type="ARBA" id="ARBA00048778"/>
    </source>
</evidence>
<feature type="transmembrane region" description="Helical" evidence="15">
    <location>
        <begin position="15"/>
        <end position="32"/>
    </location>
</feature>
<evidence type="ECO:0000256" key="11">
    <source>
        <dbReference type="ARBA" id="ARBA00023136"/>
    </source>
</evidence>
<proteinExistence type="inferred from homology"/>
<evidence type="ECO:0000313" key="19">
    <source>
        <dbReference type="Proteomes" id="UP001209878"/>
    </source>
</evidence>
<sequence>MPFSDLLLSLQSNPYFGAGFGLIGVGTGLAVLRKSSQYGMVFFRRHFLITLEVTSRDKSYHWLLQWITARGTRTQHLSVETTFHQNETGKVSTKFDFIPSPGTHFMYYKNTWIRVERNREKQMMDLQTGVPFESVTLTALGKRRQIYFDLLDEARQMALKAQEGMTVMYTAIGPEWRQFGYPRRKRPLTSVILDDDLGERILTDVKEFIYNPKWYVDRGIPYRRGYLLYGPPGCGKSSFITALAGELDYSICVLNLSERGLSDDRLNYLLSVAPQQSIILLEDVDAAFVSRDLSLENATAYQGMGRLTFSGLLNALDGVASTEARIVFMTTNHIDRLDPALIRPGRVDRKECIDLCSEFQLQQMFTRFYPDEPEHRAAEFAAKMLQEVGRVSAAHVQGLFMLRKDDAQAAIEDVARITKL</sequence>
<keyword evidence="8 14" id="KW-0067">ATP-binding</keyword>
<dbReference type="GO" id="GO:0034551">
    <property type="term" value="P:mitochondrial respiratory chain complex III assembly"/>
    <property type="evidence" value="ECO:0007669"/>
    <property type="project" value="UniProtKB-ARBA"/>
</dbReference>
<comment type="caution">
    <text evidence="18">The sequence shown here is derived from an EMBL/GenBank/DDBJ whole genome shotgun (WGS) entry which is preliminary data.</text>
</comment>
<dbReference type="SUPFAM" id="SSF52540">
    <property type="entry name" value="P-loop containing nucleoside triphosphate hydrolases"/>
    <property type="match status" value="1"/>
</dbReference>
<evidence type="ECO:0000256" key="15">
    <source>
        <dbReference type="SAM" id="Phobius"/>
    </source>
</evidence>
<protein>
    <recommendedName>
        <fullName evidence="3">Mitochondrial chaperone BCS1</fullName>
    </recommendedName>
    <alternativeName>
        <fullName evidence="12">BCS1-like protein</fullName>
    </alternativeName>
</protein>
<dbReference type="PANTHER" id="PTHR23070">
    <property type="entry name" value="BCS1 AAA-TYPE ATPASE"/>
    <property type="match status" value="1"/>
</dbReference>
<keyword evidence="19" id="KW-1185">Reference proteome</keyword>
<evidence type="ECO:0000256" key="9">
    <source>
        <dbReference type="ARBA" id="ARBA00022989"/>
    </source>
</evidence>
<dbReference type="AlphaFoldDB" id="A0AAD9NMJ5"/>
<keyword evidence="11 15" id="KW-0472">Membrane</keyword>
<comment type="catalytic activity">
    <reaction evidence="13">
        <text>ATP + H2O = ADP + phosphate + H(+)</text>
        <dbReference type="Rhea" id="RHEA:13065"/>
        <dbReference type="ChEBI" id="CHEBI:15377"/>
        <dbReference type="ChEBI" id="CHEBI:15378"/>
        <dbReference type="ChEBI" id="CHEBI:30616"/>
        <dbReference type="ChEBI" id="CHEBI:43474"/>
        <dbReference type="ChEBI" id="CHEBI:456216"/>
    </reaction>
    <physiologicalReaction direction="left-to-right" evidence="13">
        <dbReference type="Rhea" id="RHEA:13066"/>
    </physiologicalReaction>
</comment>
<dbReference type="Proteomes" id="UP001209878">
    <property type="component" value="Unassembled WGS sequence"/>
</dbReference>
<keyword evidence="6" id="KW-0999">Mitochondrion inner membrane</keyword>
<evidence type="ECO:0000256" key="6">
    <source>
        <dbReference type="ARBA" id="ARBA00022792"/>
    </source>
</evidence>
<evidence type="ECO:0000256" key="12">
    <source>
        <dbReference type="ARBA" id="ARBA00032816"/>
    </source>
</evidence>
<dbReference type="InterPro" id="IPR003593">
    <property type="entry name" value="AAA+_ATPase"/>
</dbReference>
<dbReference type="GO" id="GO:0005524">
    <property type="term" value="F:ATP binding"/>
    <property type="evidence" value="ECO:0007669"/>
    <property type="project" value="UniProtKB-KW"/>
</dbReference>
<evidence type="ECO:0000256" key="7">
    <source>
        <dbReference type="ARBA" id="ARBA00022801"/>
    </source>
</evidence>
<evidence type="ECO:0000256" key="3">
    <source>
        <dbReference type="ARBA" id="ARBA00016942"/>
    </source>
</evidence>
<evidence type="ECO:0000259" key="16">
    <source>
        <dbReference type="SMART" id="SM00382"/>
    </source>
</evidence>
<dbReference type="CDD" id="cd19510">
    <property type="entry name" value="RecA-like_BCS1"/>
    <property type="match status" value="1"/>
</dbReference>
<evidence type="ECO:0000256" key="4">
    <source>
        <dbReference type="ARBA" id="ARBA00022692"/>
    </source>
</evidence>
<dbReference type="GO" id="GO:0016887">
    <property type="term" value="F:ATP hydrolysis activity"/>
    <property type="evidence" value="ECO:0007669"/>
    <property type="project" value="InterPro"/>
</dbReference>
<feature type="domain" description="BCS1 N-terminal" evidence="17">
    <location>
        <begin position="23"/>
        <end position="191"/>
    </location>
</feature>
<reference evidence="18" key="1">
    <citation type="journal article" date="2023" name="Mol. Biol. Evol.">
        <title>Third-Generation Sequencing Reveals the Adaptive Role of the Epigenome in Three Deep-Sea Polychaetes.</title>
        <authorList>
            <person name="Perez M."/>
            <person name="Aroh O."/>
            <person name="Sun Y."/>
            <person name="Lan Y."/>
            <person name="Juniper S.K."/>
            <person name="Young C.R."/>
            <person name="Angers B."/>
            <person name="Qian P.Y."/>
        </authorList>
    </citation>
    <scope>NUCLEOTIDE SEQUENCE</scope>
    <source>
        <strain evidence="18">R07B-5</strain>
    </source>
</reference>
<dbReference type="SMART" id="SM00382">
    <property type="entry name" value="AAA"/>
    <property type="match status" value="1"/>
</dbReference>
<dbReference type="SMART" id="SM01024">
    <property type="entry name" value="BCS1_N"/>
    <property type="match status" value="1"/>
</dbReference>
<dbReference type="InterPro" id="IPR003960">
    <property type="entry name" value="ATPase_AAA_CS"/>
</dbReference>
<accession>A0AAD9NMJ5</accession>
<evidence type="ECO:0000256" key="5">
    <source>
        <dbReference type="ARBA" id="ARBA00022741"/>
    </source>
</evidence>
<dbReference type="GO" id="GO:0005743">
    <property type="term" value="C:mitochondrial inner membrane"/>
    <property type="evidence" value="ECO:0007669"/>
    <property type="project" value="UniProtKB-SubCell"/>
</dbReference>
<dbReference type="PROSITE" id="PS00674">
    <property type="entry name" value="AAA"/>
    <property type="match status" value="1"/>
</dbReference>
<evidence type="ECO:0000256" key="14">
    <source>
        <dbReference type="RuleBase" id="RU003651"/>
    </source>
</evidence>
<dbReference type="Gene3D" id="3.40.50.300">
    <property type="entry name" value="P-loop containing nucleotide triphosphate hydrolases"/>
    <property type="match status" value="1"/>
</dbReference>
<evidence type="ECO:0000256" key="1">
    <source>
        <dbReference type="ARBA" id="ARBA00004434"/>
    </source>
</evidence>
<evidence type="ECO:0000256" key="8">
    <source>
        <dbReference type="ARBA" id="ARBA00022840"/>
    </source>
</evidence>
<comment type="similarity">
    <text evidence="2">Belongs to the AAA ATPase family. BCS1 subfamily.</text>
</comment>
<organism evidence="18 19">
    <name type="scientific">Ridgeia piscesae</name>
    <name type="common">Tubeworm</name>
    <dbReference type="NCBI Taxonomy" id="27915"/>
    <lineage>
        <taxon>Eukaryota</taxon>
        <taxon>Metazoa</taxon>
        <taxon>Spiralia</taxon>
        <taxon>Lophotrochozoa</taxon>
        <taxon>Annelida</taxon>
        <taxon>Polychaeta</taxon>
        <taxon>Sedentaria</taxon>
        <taxon>Canalipalpata</taxon>
        <taxon>Sabellida</taxon>
        <taxon>Siboglinidae</taxon>
        <taxon>Ridgeia</taxon>
    </lineage>
</organism>
<gene>
    <name evidence="18" type="ORF">NP493_828g02067</name>
</gene>
<evidence type="ECO:0000259" key="17">
    <source>
        <dbReference type="SMART" id="SM01024"/>
    </source>
</evidence>
<dbReference type="Pfam" id="PF25426">
    <property type="entry name" value="AAA_lid_BCS1"/>
    <property type="match status" value="1"/>
</dbReference>
<keyword evidence="5 14" id="KW-0547">Nucleotide-binding</keyword>
<dbReference type="InterPro" id="IPR027417">
    <property type="entry name" value="P-loop_NTPase"/>
</dbReference>
<dbReference type="Pfam" id="PF00004">
    <property type="entry name" value="AAA"/>
    <property type="match status" value="1"/>
</dbReference>
<dbReference type="InterPro" id="IPR050747">
    <property type="entry name" value="Mitochondrial_chaperone_BCS1"/>
</dbReference>
<comment type="subcellular location">
    <subcellularLocation>
        <location evidence="1">Mitochondrion inner membrane</location>
        <topology evidence="1">Single-pass membrane protein</topology>
    </subcellularLocation>
</comment>
<dbReference type="Pfam" id="PF08740">
    <property type="entry name" value="BCS1_N"/>
    <property type="match status" value="1"/>
</dbReference>
<name>A0AAD9NMJ5_RIDPI</name>
<evidence type="ECO:0000256" key="2">
    <source>
        <dbReference type="ARBA" id="ARBA00007448"/>
    </source>
</evidence>
<keyword evidence="10" id="KW-0496">Mitochondrion</keyword>
<evidence type="ECO:0000313" key="18">
    <source>
        <dbReference type="EMBL" id="KAK2174053.1"/>
    </source>
</evidence>
<feature type="domain" description="AAA+ ATPase" evidence="16">
    <location>
        <begin position="222"/>
        <end position="357"/>
    </location>
</feature>
<dbReference type="InterPro" id="IPR057495">
    <property type="entry name" value="AAA_lid_BCS1"/>
</dbReference>
<dbReference type="EMBL" id="JAODUO010000831">
    <property type="protein sequence ID" value="KAK2174053.1"/>
    <property type="molecule type" value="Genomic_DNA"/>
</dbReference>
<keyword evidence="7" id="KW-0378">Hydrolase</keyword>
<dbReference type="InterPro" id="IPR014851">
    <property type="entry name" value="BCS1_N"/>
</dbReference>
<keyword evidence="4 15" id="KW-0812">Transmembrane</keyword>
<keyword evidence="9 15" id="KW-1133">Transmembrane helix</keyword>
<evidence type="ECO:0000256" key="10">
    <source>
        <dbReference type="ARBA" id="ARBA00023128"/>
    </source>
</evidence>
<dbReference type="FunFam" id="3.40.50.300:FF:000768">
    <property type="entry name" value="Probable mitochondrial chaperone bcs1"/>
    <property type="match status" value="1"/>
</dbReference>